<dbReference type="GO" id="GO:0010073">
    <property type="term" value="P:meristem maintenance"/>
    <property type="evidence" value="ECO:0007669"/>
    <property type="project" value="InterPro"/>
</dbReference>
<evidence type="ECO:0000313" key="8">
    <source>
        <dbReference type="Proteomes" id="UP000593564"/>
    </source>
</evidence>
<evidence type="ECO:0000256" key="5">
    <source>
        <dbReference type="SAM" id="MobiDB-lite"/>
    </source>
</evidence>
<comment type="caution">
    <text evidence="7">The sequence shown here is derived from an EMBL/GenBank/DDBJ whole genome shotgun (WGS) entry which is preliminary data.</text>
</comment>
<evidence type="ECO:0000256" key="4">
    <source>
        <dbReference type="PROSITE-ProRule" id="PRU00325"/>
    </source>
</evidence>
<gene>
    <name evidence="7" type="ORF">HYC85_028178</name>
</gene>
<feature type="domain" description="SWIM-type" evidence="6">
    <location>
        <begin position="546"/>
        <end position="593"/>
    </location>
</feature>
<dbReference type="InterPro" id="IPR007527">
    <property type="entry name" value="Znf_SWIM"/>
</dbReference>
<reference evidence="7 8" key="2">
    <citation type="submission" date="2020-07" db="EMBL/GenBank/DDBJ databases">
        <title>Genome assembly of wild tea tree DASZ reveals pedigree and selection history of tea varieties.</title>
        <authorList>
            <person name="Zhang W."/>
        </authorList>
    </citation>
    <scope>NUCLEOTIDE SEQUENCE [LARGE SCALE GENOMIC DNA]</scope>
    <source>
        <strain evidence="8">cv. G240</strain>
        <tissue evidence="7">Leaf</tissue>
    </source>
</reference>
<evidence type="ECO:0000256" key="3">
    <source>
        <dbReference type="ARBA" id="ARBA00022833"/>
    </source>
</evidence>
<feature type="region of interest" description="Disordered" evidence="5">
    <location>
        <begin position="1351"/>
        <end position="1372"/>
    </location>
</feature>
<dbReference type="GO" id="GO:0008270">
    <property type="term" value="F:zinc ion binding"/>
    <property type="evidence" value="ECO:0007669"/>
    <property type="project" value="UniProtKB-KW"/>
</dbReference>
<dbReference type="PANTHER" id="PTHR46033">
    <property type="entry name" value="PROTEIN MAIN-LIKE 2"/>
    <property type="match status" value="1"/>
</dbReference>
<dbReference type="PANTHER" id="PTHR46033:SF8">
    <property type="entry name" value="PROTEIN MAINTENANCE OF MERISTEMS-LIKE"/>
    <property type="match status" value="1"/>
</dbReference>
<evidence type="ECO:0000259" key="6">
    <source>
        <dbReference type="PROSITE" id="PS50966"/>
    </source>
</evidence>
<dbReference type="Pfam" id="PF10536">
    <property type="entry name" value="PMD"/>
    <property type="match status" value="1"/>
</dbReference>
<evidence type="ECO:0000256" key="2">
    <source>
        <dbReference type="ARBA" id="ARBA00022771"/>
    </source>
</evidence>
<dbReference type="Proteomes" id="UP000593564">
    <property type="component" value="Unassembled WGS sequence"/>
</dbReference>
<dbReference type="InterPro" id="IPR044824">
    <property type="entry name" value="MAIN-like"/>
</dbReference>
<dbReference type="SMART" id="SM00575">
    <property type="entry name" value="ZnF_PMZ"/>
    <property type="match status" value="1"/>
</dbReference>
<dbReference type="Pfam" id="PF04434">
    <property type="entry name" value="SWIM"/>
    <property type="match status" value="1"/>
</dbReference>
<sequence>MATVPIIFYWGGNIIRDPDEGVSYDAEPKGIYMWQATSKYKILPINDDEALNTVLSIGGNFEPPNCLEVYIQKVVVQNLPNVTQMESHPFTTLLTHGVDMTAFQSPMYESNECYAAGYTQQTFHGHGGESSSHGGYETEFHNNTQDVPTYSHHTTPVEVAGNMAETVNFVQFADSDMYGPDVALDNDENEMCDEENLLGGSDDDDDEEDDVDAPVDIQNAPIPPRPEIPFFENIHMGGDFDISNRDVVPRNRIWNAENPELDKGMVFVDKKQLVHAVKLYHATNNREYKVVTSKRDVWNEPDMPIKNVIEDIKKSMNYTIHYKKAWHARAKAIRMQRLSPPMAKYYRLHLLLSTRRVWSLGRSSFQISNIKEHIVMDRQGVTLISDRAESILAAVRRHWLNPSLQFVGYHRHCLRHVCSNFNTTFRNKELKQLLWKARSAHQRRKCNGYLQQIQAIDQEAITWVYKMNPEEWALSYDGGHRWGVLTSNDAECFNSVLKGARNLPISAMVEFTFRRLVKYFDEMGAQAELDVRNEFQYPRQMPRRVFEVQTSFRHGRGRNTQIVRMNQPTCSCGKYEIRHYPCSHMLAVMSECGDNPFEYVDPVYRLPVYMRVWETKFNPIPHQDYWADPQWTLMPNVLRLRQVKRGRASMSRIPNEMDISDRRLTARCSFMAHLPDEVPLLSHPHRADSIWEDPDQSRTVVACRRGDSGLWDRPLDHRVLQCLLRAGFYGVYRIGHIRLDHPLITALVERWRTETHIFHFPTGEATVTLQDVSVLYGLRIDGRAVTGLDPSLTTEQWIALCAELLGVAPTPADLQAGRVRVRWLSEHFQGDFPDDAADELVQQHARAYILWLIGGVLLPDKSQNLLKLMYLPLLRDIDVIGQYSWGAAALACLYRMLCRATQVGVTQIGGPLVLLQIWAWERLIRIAPARRQVVAPGEVPIGQGDMQMPAGPRGSRWRVDMSHEVVSTHVVVVYRDQLDRMIDGEPYADVLHTLPDYCRLGEDIWMARVPLICYDVVEWHLPDRVLRQFGRVQAVPDRCDTEWRLHATDRRGRASTDWSQHHMRYIQLWDARRDTIVQANWSDGVLPSPDPYMLWYRQHTHLLVGNPSHLSEAGYQGVGPSLESLVVRAGRSYHLAEDAIFRRDGQLGLQALVEIRELLYEGIQHAHRCLPVQRQPQQVLRLQSPHHMIPHTFLHIPHTYILPSMLTLTLIGHRPASYMMLLPPPTQLHPTFLGSTSTAPRFMHDVATPPTQLPPAFMGTTSTAPRSTHDAVLTDISHIDDEGHIEPPPEREGEVMVVGDVAAEVGVRAEAEVVVQLQIVIQLHQTREWEFHSSQQYMIYRHRQDQGHQMQERGGHTHTHRLHRQSVEGSMQGRECQIFRESTVGDRGGRSTVGVVGLGAG</sequence>
<feature type="region of interest" description="Disordered" evidence="5">
    <location>
        <begin position="1382"/>
        <end position="1401"/>
    </location>
</feature>
<keyword evidence="2 4" id="KW-0863">Zinc-finger</keyword>
<keyword evidence="3" id="KW-0862">Zinc</keyword>
<dbReference type="EMBL" id="JACBKZ010000014">
    <property type="protein sequence ID" value="KAF5932007.1"/>
    <property type="molecule type" value="Genomic_DNA"/>
</dbReference>
<keyword evidence="1" id="KW-0479">Metal-binding</keyword>
<dbReference type="InterPro" id="IPR019557">
    <property type="entry name" value="AminoTfrase-like_pln_mobile"/>
</dbReference>
<name>A0A7J7FV58_CAMSI</name>
<dbReference type="InterPro" id="IPR006564">
    <property type="entry name" value="Znf_PMZ"/>
</dbReference>
<accession>A0A7J7FV58</accession>
<reference evidence="8" key="1">
    <citation type="journal article" date="2020" name="Nat. Commun.">
        <title>Genome assembly of wild tea tree DASZ reveals pedigree and selection history of tea varieties.</title>
        <authorList>
            <person name="Zhang W."/>
            <person name="Zhang Y."/>
            <person name="Qiu H."/>
            <person name="Guo Y."/>
            <person name="Wan H."/>
            <person name="Zhang X."/>
            <person name="Scossa F."/>
            <person name="Alseekh S."/>
            <person name="Zhang Q."/>
            <person name="Wang P."/>
            <person name="Xu L."/>
            <person name="Schmidt M.H."/>
            <person name="Jia X."/>
            <person name="Li D."/>
            <person name="Zhu A."/>
            <person name="Guo F."/>
            <person name="Chen W."/>
            <person name="Ni D."/>
            <person name="Usadel B."/>
            <person name="Fernie A.R."/>
            <person name="Wen W."/>
        </authorList>
    </citation>
    <scope>NUCLEOTIDE SEQUENCE [LARGE SCALE GENOMIC DNA]</scope>
    <source>
        <strain evidence="8">cv. G240</strain>
    </source>
</reference>
<protein>
    <recommendedName>
        <fullName evidence="6">SWIM-type domain-containing protein</fullName>
    </recommendedName>
</protein>
<organism evidence="7 8">
    <name type="scientific">Camellia sinensis</name>
    <name type="common">Tea plant</name>
    <name type="synonym">Thea sinensis</name>
    <dbReference type="NCBI Taxonomy" id="4442"/>
    <lineage>
        <taxon>Eukaryota</taxon>
        <taxon>Viridiplantae</taxon>
        <taxon>Streptophyta</taxon>
        <taxon>Embryophyta</taxon>
        <taxon>Tracheophyta</taxon>
        <taxon>Spermatophyta</taxon>
        <taxon>Magnoliopsida</taxon>
        <taxon>eudicotyledons</taxon>
        <taxon>Gunneridae</taxon>
        <taxon>Pentapetalae</taxon>
        <taxon>asterids</taxon>
        <taxon>Ericales</taxon>
        <taxon>Theaceae</taxon>
        <taxon>Camellia</taxon>
    </lineage>
</organism>
<dbReference type="PROSITE" id="PS50966">
    <property type="entry name" value="ZF_SWIM"/>
    <property type="match status" value="1"/>
</dbReference>
<evidence type="ECO:0000256" key="1">
    <source>
        <dbReference type="ARBA" id="ARBA00022723"/>
    </source>
</evidence>
<proteinExistence type="predicted"/>
<keyword evidence="8" id="KW-1185">Reference proteome</keyword>
<evidence type="ECO:0000313" key="7">
    <source>
        <dbReference type="EMBL" id="KAF5932007.1"/>
    </source>
</evidence>